<dbReference type="GO" id="GO:0004081">
    <property type="term" value="F:bis(5'-nucleosyl)-tetraphosphatase (asymmetrical) activity"/>
    <property type="evidence" value="ECO:0007669"/>
    <property type="project" value="TreeGrafter"/>
</dbReference>
<dbReference type="InterPro" id="IPR020084">
    <property type="entry name" value="NUDIX_hydrolase_CS"/>
</dbReference>
<dbReference type="InterPro" id="IPR015797">
    <property type="entry name" value="NUDIX_hydrolase-like_dom_sf"/>
</dbReference>
<sequence length="183" mass="19543">MGYITYAALTAWPRSLQAVAKLSAGVLLYRFAGTDVEVLLAHPGGPFWARKDVGAWSVPKGEYVEGEDPWLAAQREFTEELGSPPPVGPRIDLDPVRQAGGKVVTAFAVQADFDPVAAVSNTFTLELPKGSGRFVEFPEIDRVAWVSVAVARTKLLSGQRPLLDQLMAAPELAGYGEGCADTG</sequence>
<dbReference type="Gene3D" id="3.90.79.10">
    <property type="entry name" value="Nucleoside Triphosphate Pyrophosphohydrolase"/>
    <property type="match status" value="1"/>
</dbReference>
<dbReference type="Proteomes" id="UP000199147">
    <property type="component" value="Unassembled WGS sequence"/>
</dbReference>
<dbReference type="InterPro" id="IPR051325">
    <property type="entry name" value="Nudix_hydrolase_domain"/>
</dbReference>
<dbReference type="PANTHER" id="PTHR21340:SF7">
    <property type="entry name" value="NUDIX HYDROLASE DOMAIN-CONTAINING PROTEIN"/>
    <property type="match status" value="1"/>
</dbReference>
<evidence type="ECO:0000313" key="3">
    <source>
        <dbReference type="EMBL" id="CRZ14086.1"/>
    </source>
</evidence>
<accession>A0A0H5RJY8</accession>
<dbReference type="PANTHER" id="PTHR21340">
    <property type="entry name" value="DIADENOSINE 5,5-P1,P4-TETRAPHOSPHATE PYROPHOSPHOHYDROLASE MUTT"/>
    <property type="match status" value="1"/>
</dbReference>
<reference evidence="4" key="1">
    <citation type="submission" date="2015-07" db="EMBL/GenBank/DDBJ databases">
        <authorList>
            <person name="Urmite Genomes"/>
        </authorList>
    </citation>
    <scope>NUCLEOTIDE SEQUENCE [LARGE SCALE GENOMIC DNA]</scope>
    <source>
        <strain evidence="4">type strain: ATCC 49404</strain>
    </source>
</reference>
<evidence type="ECO:0000256" key="1">
    <source>
        <dbReference type="ARBA" id="ARBA00022801"/>
    </source>
</evidence>
<dbReference type="CDD" id="cd04662">
    <property type="entry name" value="NUDIX_Hydrolase"/>
    <property type="match status" value="1"/>
</dbReference>
<evidence type="ECO:0000259" key="2">
    <source>
        <dbReference type="PROSITE" id="PS51462"/>
    </source>
</evidence>
<dbReference type="Pfam" id="PF00293">
    <property type="entry name" value="NUDIX"/>
    <property type="match status" value="1"/>
</dbReference>
<dbReference type="PROSITE" id="PS51462">
    <property type="entry name" value="NUDIX"/>
    <property type="match status" value="1"/>
</dbReference>
<organism evidence="3 4">
    <name type="scientific">Mycolicibacterium neworleansense</name>
    <dbReference type="NCBI Taxonomy" id="146018"/>
    <lineage>
        <taxon>Bacteria</taxon>
        <taxon>Bacillati</taxon>
        <taxon>Actinomycetota</taxon>
        <taxon>Actinomycetes</taxon>
        <taxon>Mycobacteriales</taxon>
        <taxon>Mycobacteriaceae</taxon>
        <taxon>Mycolicibacterium</taxon>
    </lineage>
</organism>
<name>A0A0H5RJY8_9MYCO</name>
<dbReference type="EMBL" id="CWKH01000001">
    <property type="protein sequence ID" value="CRZ14086.1"/>
    <property type="molecule type" value="Genomic_DNA"/>
</dbReference>
<gene>
    <name evidence="3" type="ORF">BN2156_00934</name>
</gene>
<keyword evidence="4" id="KW-1185">Reference proteome</keyword>
<proteinExistence type="predicted"/>
<feature type="domain" description="Nudix hydrolase" evidence="2">
    <location>
        <begin position="19"/>
        <end position="168"/>
    </location>
</feature>
<dbReference type="GO" id="GO:0006167">
    <property type="term" value="P:AMP biosynthetic process"/>
    <property type="evidence" value="ECO:0007669"/>
    <property type="project" value="TreeGrafter"/>
</dbReference>
<dbReference type="GO" id="GO:0006754">
    <property type="term" value="P:ATP biosynthetic process"/>
    <property type="evidence" value="ECO:0007669"/>
    <property type="project" value="TreeGrafter"/>
</dbReference>
<dbReference type="STRING" id="146018.BN2156_00934"/>
<evidence type="ECO:0000313" key="4">
    <source>
        <dbReference type="Proteomes" id="UP000199147"/>
    </source>
</evidence>
<dbReference type="SUPFAM" id="SSF55811">
    <property type="entry name" value="Nudix"/>
    <property type="match status" value="1"/>
</dbReference>
<keyword evidence="1 3" id="KW-0378">Hydrolase</keyword>
<dbReference type="InterPro" id="IPR000086">
    <property type="entry name" value="NUDIX_hydrolase_dom"/>
</dbReference>
<dbReference type="PROSITE" id="PS00893">
    <property type="entry name" value="NUDIX_BOX"/>
    <property type="match status" value="1"/>
</dbReference>
<protein>
    <submittedName>
        <fullName evidence="3">Phosphohydrolase</fullName>
    </submittedName>
</protein>
<dbReference type="AlphaFoldDB" id="A0A0H5RJY8"/>